<feature type="compositionally biased region" description="Basic and acidic residues" evidence="1">
    <location>
        <begin position="54"/>
        <end position="69"/>
    </location>
</feature>
<evidence type="ECO:0000313" key="3">
    <source>
        <dbReference type="EMBL" id="PRH78958.1"/>
    </source>
</evidence>
<evidence type="ECO:0000313" key="4">
    <source>
        <dbReference type="Proteomes" id="UP000239322"/>
    </source>
</evidence>
<proteinExistence type="predicted"/>
<gene>
    <name evidence="3" type="ORF">C6N75_12060</name>
</gene>
<feature type="compositionally biased region" description="Low complexity" evidence="1">
    <location>
        <begin position="1"/>
        <end position="21"/>
    </location>
</feature>
<accession>A0A2S9PX11</accession>
<dbReference type="InterPro" id="IPR036457">
    <property type="entry name" value="PPM-type-like_dom_sf"/>
</dbReference>
<organism evidence="3 4">
    <name type="scientific">Streptomyces solincola</name>
    <dbReference type="NCBI Taxonomy" id="2100817"/>
    <lineage>
        <taxon>Bacteria</taxon>
        <taxon>Bacillati</taxon>
        <taxon>Actinomycetota</taxon>
        <taxon>Actinomycetes</taxon>
        <taxon>Kitasatosporales</taxon>
        <taxon>Streptomycetaceae</taxon>
        <taxon>Streptomyces</taxon>
    </lineage>
</organism>
<sequence>MPTATSPATTPTPATPRPSSADDGTVEELRAPQPPPAAPVRTPQPDTVPPPARRCADGITETRDHRQGPLFGDERLAATLAATGNLPAADTLDRLHREMTDHTGHHAVDDTALMLLRLYPRP</sequence>
<protein>
    <recommendedName>
        <fullName evidence="2">PPM-type phosphatase domain-containing protein</fullName>
    </recommendedName>
</protein>
<feature type="domain" description="PPM-type phosphatase" evidence="2">
    <location>
        <begin position="56"/>
        <end position="118"/>
    </location>
</feature>
<reference evidence="3 4" key="1">
    <citation type="submission" date="2018-03" db="EMBL/GenBank/DDBJ databases">
        <title>Novel Streptomyces sp. from soil.</title>
        <authorList>
            <person name="Tan G.Y.A."/>
            <person name="Lee Z.Y."/>
        </authorList>
    </citation>
    <scope>NUCLEOTIDE SEQUENCE [LARGE SCALE GENOMIC DNA]</scope>
    <source>
        <strain evidence="3 4">ST5x</strain>
    </source>
</reference>
<feature type="region of interest" description="Disordered" evidence="1">
    <location>
        <begin position="1"/>
        <end position="69"/>
    </location>
</feature>
<name>A0A2S9PX11_9ACTN</name>
<dbReference type="InterPro" id="IPR001932">
    <property type="entry name" value="PPM-type_phosphatase-like_dom"/>
</dbReference>
<dbReference type="Proteomes" id="UP000239322">
    <property type="component" value="Unassembled WGS sequence"/>
</dbReference>
<dbReference type="Pfam" id="PF07228">
    <property type="entry name" value="SpoIIE"/>
    <property type="match status" value="1"/>
</dbReference>
<evidence type="ECO:0000259" key="2">
    <source>
        <dbReference type="Pfam" id="PF07228"/>
    </source>
</evidence>
<dbReference type="AlphaFoldDB" id="A0A2S9PX11"/>
<comment type="caution">
    <text evidence="3">The sequence shown here is derived from an EMBL/GenBank/DDBJ whole genome shotgun (WGS) entry which is preliminary data.</text>
</comment>
<evidence type="ECO:0000256" key="1">
    <source>
        <dbReference type="SAM" id="MobiDB-lite"/>
    </source>
</evidence>
<keyword evidence="4" id="KW-1185">Reference proteome</keyword>
<dbReference type="Gene3D" id="3.60.40.10">
    <property type="entry name" value="PPM-type phosphatase domain"/>
    <property type="match status" value="1"/>
</dbReference>
<dbReference type="EMBL" id="PVLV01000155">
    <property type="protein sequence ID" value="PRH78958.1"/>
    <property type="molecule type" value="Genomic_DNA"/>
</dbReference>